<gene>
    <name evidence="5" type="ORF">B4U79_02384</name>
</gene>
<dbReference type="FunFam" id="3.30.70.330:FF:000041">
    <property type="entry name" value="Epithelial splicing regulatory protein 1"/>
    <property type="match status" value="1"/>
</dbReference>
<evidence type="ECO:0000313" key="6">
    <source>
        <dbReference type="Proteomes" id="UP000285301"/>
    </source>
</evidence>
<dbReference type="CDD" id="cd12743">
    <property type="entry name" value="RRM3_Fusilli"/>
    <property type="match status" value="1"/>
</dbReference>
<keyword evidence="2 3" id="KW-0694">RNA-binding</keyword>
<dbReference type="SUPFAM" id="SSF54928">
    <property type="entry name" value="RNA-binding domain, RBD"/>
    <property type="match status" value="3"/>
</dbReference>
<protein>
    <submittedName>
        <fullName evidence="5">RNA-binding protein fusilli-like protein</fullName>
    </submittedName>
</protein>
<dbReference type="Proteomes" id="UP000285301">
    <property type="component" value="Unassembled WGS sequence"/>
</dbReference>
<sequence>MQLVIIQLHGVGHKFEEPEVINERLEPGICSKNEIVDGNTVVRARGLPWQSSDQDIAKFFRGLNIVKGGVALCLSPQGRRNGEALVRFVNQEHRDMALKRHKHHIGQRYIEVYRANGEDFVNVAGVARQNYNNLITSLPVYHDYPYNVAMFPSLLSYPSLFPIAANANCIVGNSGEEQVKADVVDAAAEDTAIESAEEAFAEKEKLAIAANKETMAKRNEREKNEITKIRLTGSNNEAQQFLSKGGQVIVRMRGLPYDCTAQQVIDFFANGENKCEVMHGEEGVLFVRKSDGRATGDAFVLFETEEMASKALQKHREVIGARYIELFRSSTAEVQQVLNRTMDPRIYEQQQPLLGNIPQVPLIPQQLLPSGSRKDCIRLRGLPYEAQVEQILDFLCEHAKNIVFQGVHMVYNAQGQPSGEAFIQMDSEQSAALAASQRHHKYMIFGKKQRYIEVFQCSIDDMNLVLTGGVPPIQRSLLSPGGTLLAPPYGAYPYIQSPQVLPAATVTTAATAALTPGAARVPTSFYHPIIYWPYPSPPVSPTTYYTHSGPTMVIMRGLPFSASATDVLTFFHDWELTTDCIQLQRNNDGRPNGEAIVTFPSRVEAERAIQEKNRQNIGNRYIELFMA</sequence>
<evidence type="ECO:0000256" key="1">
    <source>
        <dbReference type="ARBA" id="ARBA00022737"/>
    </source>
</evidence>
<dbReference type="InterPro" id="IPR012677">
    <property type="entry name" value="Nucleotide-bd_a/b_plait_sf"/>
</dbReference>
<dbReference type="STRING" id="1965070.A0A3S3PHU2"/>
<evidence type="ECO:0000259" key="4">
    <source>
        <dbReference type="PROSITE" id="PS50102"/>
    </source>
</evidence>
<dbReference type="PANTHER" id="PTHR13976">
    <property type="entry name" value="HETEROGENEOUS NUCLEAR RIBONUCLEOPROTEIN-RELATED"/>
    <property type="match status" value="1"/>
</dbReference>
<proteinExistence type="predicted"/>
<dbReference type="Gene3D" id="3.30.70.330">
    <property type="match status" value="4"/>
</dbReference>
<dbReference type="EMBL" id="NCKU01000426">
    <property type="protein sequence ID" value="RWS15549.1"/>
    <property type="molecule type" value="Genomic_DNA"/>
</dbReference>
<accession>A0A3S3PHU2</accession>
<dbReference type="InterPro" id="IPR034980">
    <property type="entry name" value="Fusilli_RRM2"/>
</dbReference>
<comment type="caution">
    <text evidence="5">The sequence shown here is derived from an EMBL/GenBank/DDBJ whole genome shotgun (WGS) entry which is preliminary data.</text>
</comment>
<evidence type="ECO:0000256" key="3">
    <source>
        <dbReference type="PROSITE-ProRule" id="PRU00176"/>
    </source>
</evidence>
<dbReference type="SMART" id="SM00360">
    <property type="entry name" value="RRM"/>
    <property type="match status" value="4"/>
</dbReference>
<dbReference type="InterPro" id="IPR050666">
    <property type="entry name" value="ESRP"/>
</dbReference>
<dbReference type="Pfam" id="PF00076">
    <property type="entry name" value="RRM_1"/>
    <property type="match status" value="2"/>
</dbReference>
<dbReference type="OrthoDB" id="431068at2759"/>
<dbReference type="InterPro" id="IPR035979">
    <property type="entry name" value="RBD_domain_sf"/>
</dbReference>
<evidence type="ECO:0000313" key="5">
    <source>
        <dbReference type="EMBL" id="RWS15549.1"/>
    </source>
</evidence>
<dbReference type="GO" id="GO:0003723">
    <property type="term" value="F:RNA binding"/>
    <property type="evidence" value="ECO:0007669"/>
    <property type="project" value="UniProtKB-UniRule"/>
</dbReference>
<name>A0A3S3PHU2_9ACAR</name>
<dbReference type="CDD" id="cd12741">
    <property type="entry name" value="RRM2_Fusilli"/>
    <property type="match status" value="1"/>
</dbReference>
<dbReference type="PROSITE" id="PS50102">
    <property type="entry name" value="RRM"/>
    <property type="match status" value="2"/>
</dbReference>
<keyword evidence="6" id="KW-1185">Reference proteome</keyword>
<evidence type="ECO:0000256" key="2">
    <source>
        <dbReference type="ARBA" id="ARBA00022884"/>
    </source>
</evidence>
<organism evidence="5 6">
    <name type="scientific">Dinothrombium tinctorium</name>
    <dbReference type="NCBI Taxonomy" id="1965070"/>
    <lineage>
        <taxon>Eukaryota</taxon>
        <taxon>Metazoa</taxon>
        <taxon>Ecdysozoa</taxon>
        <taxon>Arthropoda</taxon>
        <taxon>Chelicerata</taxon>
        <taxon>Arachnida</taxon>
        <taxon>Acari</taxon>
        <taxon>Acariformes</taxon>
        <taxon>Trombidiformes</taxon>
        <taxon>Prostigmata</taxon>
        <taxon>Anystina</taxon>
        <taxon>Parasitengona</taxon>
        <taxon>Trombidioidea</taxon>
        <taxon>Trombidiidae</taxon>
        <taxon>Dinothrombium</taxon>
    </lineage>
</organism>
<dbReference type="AlphaFoldDB" id="A0A3S3PHU2"/>
<dbReference type="InterPro" id="IPR000504">
    <property type="entry name" value="RRM_dom"/>
</dbReference>
<keyword evidence="1" id="KW-0677">Repeat</keyword>
<reference evidence="5 6" key="1">
    <citation type="journal article" date="2018" name="Gigascience">
        <title>Genomes of trombidid mites reveal novel predicted allergens and laterally-transferred genes associated with secondary metabolism.</title>
        <authorList>
            <person name="Dong X."/>
            <person name="Chaisiri K."/>
            <person name="Xia D."/>
            <person name="Armstrong S.D."/>
            <person name="Fang Y."/>
            <person name="Donnelly M.J."/>
            <person name="Kadowaki T."/>
            <person name="McGarry J.W."/>
            <person name="Darby A.C."/>
            <person name="Makepeace B.L."/>
        </authorList>
    </citation>
    <scope>NUCLEOTIDE SEQUENCE [LARGE SCALE GENOMIC DNA]</scope>
    <source>
        <strain evidence="5">UoL-WK</strain>
    </source>
</reference>
<feature type="domain" description="RRM" evidence="4">
    <location>
        <begin position="248"/>
        <end position="331"/>
    </location>
</feature>
<feature type="domain" description="RRM" evidence="4">
    <location>
        <begin position="551"/>
        <end position="627"/>
    </location>
</feature>